<keyword evidence="5" id="KW-1185">Reference proteome</keyword>
<protein>
    <recommendedName>
        <fullName evidence="2">EGF-like domain-containing protein</fullName>
    </recommendedName>
</protein>
<dbReference type="EnsemblPlants" id="Pp3c4_10000V3.4">
    <property type="protein sequence ID" value="Pp3c4_10000V3.4"/>
    <property type="gene ID" value="Pp3c4_10000"/>
</dbReference>
<feature type="domain" description="EGF-like" evidence="2">
    <location>
        <begin position="126"/>
        <end position="170"/>
    </location>
</feature>
<dbReference type="RefSeq" id="XP_073389241.1">
    <property type="nucleotide sequence ID" value="XM_073533140.1"/>
</dbReference>
<feature type="signal peptide" evidence="1">
    <location>
        <begin position="1"/>
        <end position="23"/>
    </location>
</feature>
<dbReference type="GeneID" id="112280906"/>
<dbReference type="OrthoDB" id="1914642at2759"/>
<dbReference type="SMART" id="SM00181">
    <property type="entry name" value="EGF"/>
    <property type="match status" value="2"/>
</dbReference>
<reference evidence="3 5" key="1">
    <citation type="journal article" date="2008" name="Science">
        <title>The Physcomitrella genome reveals evolutionary insights into the conquest of land by plants.</title>
        <authorList>
            <person name="Rensing S."/>
            <person name="Lang D."/>
            <person name="Zimmer A."/>
            <person name="Terry A."/>
            <person name="Salamov A."/>
            <person name="Shapiro H."/>
            <person name="Nishiyama T."/>
            <person name="Perroud P.-F."/>
            <person name="Lindquist E."/>
            <person name="Kamisugi Y."/>
            <person name="Tanahashi T."/>
            <person name="Sakakibara K."/>
            <person name="Fujita T."/>
            <person name="Oishi K."/>
            <person name="Shin-I T."/>
            <person name="Kuroki Y."/>
            <person name="Toyoda A."/>
            <person name="Suzuki Y."/>
            <person name="Hashimoto A."/>
            <person name="Yamaguchi K."/>
            <person name="Sugano A."/>
            <person name="Kohara Y."/>
            <person name="Fujiyama A."/>
            <person name="Anterola A."/>
            <person name="Aoki S."/>
            <person name="Ashton N."/>
            <person name="Barbazuk W.B."/>
            <person name="Barker E."/>
            <person name="Bennetzen J."/>
            <person name="Bezanilla M."/>
            <person name="Blankenship R."/>
            <person name="Cho S.H."/>
            <person name="Dutcher S."/>
            <person name="Estelle M."/>
            <person name="Fawcett J.A."/>
            <person name="Gundlach H."/>
            <person name="Hanada K."/>
            <person name="Heyl A."/>
            <person name="Hicks K.A."/>
            <person name="Hugh J."/>
            <person name="Lohr M."/>
            <person name="Mayer K."/>
            <person name="Melkozernov A."/>
            <person name="Murata T."/>
            <person name="Nelson D."/>
            <person name="Pils B."/>
            <person name="Prigge M."/>
            <person name="Reiss B."/>
            <person name="Renner T."/>
            <person name="Rombauts S."/>
            <person name="Rushton P."/>
            <person name="Sanderfoot A."/>
            <person name="Schween G."/>
            <person name="Shiu S.-H."/>
            <person name="Stueber K."/>
            <person name="Theodoulou F.L."/>
            <person name="Tu H."/>
            <person name="Van de Peer Y."/>
            <person name="Verrier P.J."/>
            <person name="Waters E."/>
            <person name="Wood A."/>
            <person name="Yang L."/>
            <person name="Cove D."/>
            <person name="Cuming A."/>
            <person name="Hasebe M."/>
            <person name="Lucas S."/>
            <person name="Mishler D.B."/>
            <person name="Reski R."/>
            <person name="Grigoriev I."/>
            <person name="Quatrano R.S."/>
            <person name="Boore J.L."/>
        </authorList>
    </citation>
    <scope>NUCLEOTIDE SEQUENCE [LARGE SCALE GENOMIC DNA]</scope>
    <source>
        <strain evidence="4 5">cv. Gransden 2004</strain>
    </source>
</reference>
<keyword evidence="1" id="KW-0732">Signal</keyword>
<name>A0A2K1KMU7_PHYPA</name>
<dbReference type="Proteomes" id="UP000006727">
    <property type="component" value="Chromosome 4"/>
</dbReference>
<dbReference type="RefSeq" id="XP_073389240.1">
    <property type="nucleotide sequence ID" value="XM_073533139.1"/>
</dbReference>
<gene>
    <name evidence="4" type="primary">LOC112280906</name>
    <name evidence="3" type="ORF">PHYPA_005996</name>
</gene>
<evidence type="ECO:0000259" key="2">
    <source>
        <dbReference type="SMART" id="SM00181"/>
    </source>
</evidence>
<dbReference type="Gramene" id="Pp3c4_10000V3.4">
    <property type="protein sequence ID" value="Pp3c4_10000V3.4"/>
    <property type="gene ID" value="Pp3c4_10000"/>
</dbReference>
<dbReference type="PANTHER" id="PTHR33881">
    <property type="entry name" value="NEUROGENIC LOCUS NOTCH-LIKE PROTEIN"/>
    <property type="match status" value="1"/>
</dbReference>
<dbReference type="PANTHER" id="PTHR33881:SF17">
    <property type="entry name" value="EGF-LIKE DOMAIN-CONTAINING PROTEIN"/>
    <property type="match status" value="1"/>
</dbReference>
<evidence type="ECO:0000256" key="1">
    <source>
        <dbReference type="SAM" id="SignalP"/>
    </source>
</evidence>
<dbReference type="EnsemblPlants" id="Pp3c4_10000V3.2">
    <property type="protein sequence ID" value="Pp3c4_10000V3.2"/>
    <property type="gene ID" value="Pp3c4_10000"/>
</dbReference>
<sequence length="235" mass="24338">MGSQPSVSSVLLAFWASFVLVAAQGPLGIHRFTLGSSSNESCANVDCQQGTCVPTSNTLVSLLFPYECQCYPGWATIEKFVPSLPNIPSLPCNVPNCTFNSSCSGDSTTLAPASPSSVPSYANLSACSLPRICGHGTCSEIKNENNASTFKCTCDSGYANVGNMTGGYCVNDCEISGECSSLNLTVPGLSPPTSQPSPASANQTTNAGCRSLQPYDRSYIAAAVAVGWSILSNLS</sequence>
<dbReference type="Gramene" id="Pp3c4_10000V3.5">
    <property type="protein sequence ID" value="Pp3c4_10000V3.5"/>
    <property type="gene ID" value="Pp3c4_10000"/>
</dbReference>
<dbReference type="Gramene" id="Pp3c4_10000V3.2">
    <property type="protein sequence ID" value="Pp3c4_10000V3.2"/>
    <property type="gene ID" value="Pp3c4_10000"/>
</dbReference>
<dbReference type="EnsemblPlants" id="Pp3c4_10000V3.6">
    <property type="protein sequence ID" value="Pp3c4_10000V3.6"/>
    <property type="gene ID" value="Pp3c4_10000"/>
</dbReference>
<dbReference type="EnsemblPlants" id="Pp3c4_10000V3.3">
    <property type="protein sequence ID" value="Pp3c4_10000V3.3"/>
    <property type="gene ID" value="Pp3c4_10000"/>
</dbReference>
<dbReference type="RefSeq" id="XP_024372614.1">
    <property type="nucleotide sequence ID" value="XM_024516846.2"/>
</dbReference>
<dbReference type="EMBL" id="ABEU02000004">
    <property type="protein sequence ID" value="PNR55103.1"/>
    <property type="molecule type" value="Genomic_DNA"/>
</dbReference>
<reference evidence="4" key="3">
    <citation type="submission" date="2020-12" db="UniProtKB">
        <authorList>
            <consortium name="EnsemblPlants"/>
        </authorList>
    </citation>
    <scope>IDENTIFICATION</scope>
</reference>
<dbReference type="Gramene" id="Pp3c4_10000V3.1">
    <property type="protein sequence ID" value="Pp3c4_10000V3.1"/>
    <property type="gene ID" value="Pp3c4_10000"/>
</dbReference>
<dbReference type="Gramene" id="Pp3c4_10000V3.6">
    <property type="protein sequence ID" value="Pp3c4_10000V3.6"/>
    <property type="gene ID" value="Pp3c4_10000"/>
</dbReference>
<evidence type="ECO:0000313" key="3">
    <source>
        <dbReference type="EMBL" id="PNR55103.1"/>
    </source>
</evidence>
<feature type="domain" description="EGF-like" evidence="2">
    <location>
        <begin position="41"/>
        <end position="98"/>
    </location>
</feature>
<dbReference type="EnsemblPlants" id="Pp3c4_10000V3.5">
    <property type="protein sequence ID" value="Pp3c4_10000V3.5"/>
    <property type="gene ID" value="Pp3c4_10000"/>
</dbReference>
<evidence type="ECO:0000313" key="5">
    <source>
        <dbReference type="Proteomes" id="UP000006727"/>
    </source>
</evidence>
<dbReference type="PaxDb" id="3218-PP1S190_63V6.3"/>
<dbReference type="Gramene" id="Pp3c4_10000V3.3">
    <property type="protein sequence ID" value="Pp3c4_10000V3.3"/>
    <property type="gene ID" value="Pp3c4_10000"/>
</dbReference>
<reference evidence="3 5" key="2">
    <citation type="journal article" date="2018" name="Plant J.">
        <title>The Physcomitrella patens chromosome-scale assembly reveals moss genome structure and evolution.</title>
        <authorList>
            <person name="Lang D."/>
            <person name="Ullrich K.K."/>
            <person name="Murat F."/>
            <person name="Fuchs J."/>
            <person name="Jenkins J."/>
            <person name="Haas F.B."/>
            <person name="Piednoel M."/>
            <person name="Gundlach H."/>
            <person name="Van Bel M."/>
            <person name="Meyberg R."/>
            <person name="Vives C."/>
            <person name="Morata J."/>
            <person name="Symeonidi A."/>
            <person name="Hiss M."/>
            <person name="Muchero W."/>
            <person name="Kamisugi Y."/>
            <person name="Saleh O."/>
            <person name="Blanc G."/>
            <person name="Decker E.L."/>
            <person name="van Gessel N."/>
            <person name="Grimwood J."/>
            <person name="Hayes R.D."/>
            <person name="Graham S.W."/>
            <person name="Gunter L.E."/>
            <person name="McDaniel S.F."/>
            <person name="Hoernstein S.N.W."/>
            <person name="Larsson A."/>
            <person name="Li F.W."/>
            <person name="Perroud P.F."/>
            <person name="Phillips J."/>
            <person name="Ranjan P."/>
            <person name="Rokshar D.S."/>
            <person name="Rothfels C.J."/>
            <person name="Schneider L."/>
            <person name="Shu S."/>
            <person name="Stevenson D.W."/>
            <person name="Thummler F."/>
            <person name="Tillich M."/>
            <person name="Villarreal Aguilar J.C."/>
            <person name="Widiez T."/>
            <person name="Wong G.K."/>
            <person name="Wymore A."/>
            <person name="Zhang Y."/>
            <person name="Zimmer A.D."/>
            <person name="Quatrano R.S."/>
            <person name="Mayer K.F.X."/>
            <person name="Goodstein D."/>
            <person name="Casacuberta J.M."/>
            <person name="Vandepoele K."/>
            <person name="Reski R."/>
            <person name="Cuming A.C."/>
            <person name="Tuskan G.A."/>
            <person name="Maumus F."/>
            <person name="Salse J."/>
            <person name="Schmutz J."/>
            <person name="Rensing S.A."/>
        </authorList>
    </citation>
    <scope>NUCLEOTIDE SEQUENCE [LARGE SCALE GENOMIC DNA]</scope>
    <source>
        <strain evidence="4 5">cv. Gransden 2004</strain>
    </source>
</reference>
<dbReference type="OMA" id="VIDCGQG"/>
<dbReference type="EnsemblPlants" id="Pp3c4_10000V3.1">
    <property type="protein sequence ID" value="Pp3c4_10000V3.1"/>
    <property type="gene ID" value="Pp3c4_10000"/>
</dbReference>
<evidence type="ECO:0000313" key="4">
    <source>
        <dbReference type="EnsemblPlants" id="Pp3c4_10000V3.1"/>
    </source>
</evidence>
<dbReference type="AlphaFoldDB" id="A0A2K1KMU7"/>
<proteinExistence type="predicted"/>
<feature type="chain" id="PRO_5044576448" description="EGF-like domain-containing protein" evidence="1">
    <location>
        <begin position="24"/>
        <end position="235"/>
    </location>
</feature>
<dbReference type="InterPro" id="IPR000742">
    <property type="entry name" value="EGF"/>
</dbReference>
<organism evidence="3">
    <name type="scientific">Physcomitrium patens</name>
    <name type="common">Spreading-leaved earth moss</name>
    <name type="synonym">Physcomitrella patens</name>
    <dbReference type="NCBI Taxonomy" id="3218"/>
    <lineage>
        <taxon>Eukaryota</taxon>
        <taxon>Viridiplantae</taxon>
        <taxon>Streptophyta</taxon>
        <taxon>Embryophyta</taxon>
        <taxon>Bryophyta</taxon>
        <taxon>Bryophytina</taxon>
        <taxon>Bryopsida</taxon>
        <taxon>Funariidae</taxon>
        <taxon>Funariales</taxon>
        <taxon>Funariaceae</taxon>
        <taxon>Physcomitrium</taxon>
    </lineage>
</organism>
<accession>A0A2K1KMU7</accession>